<reference evidence="1 2" key="1">
    <citation type="journal article" date="2020" name="ISME J.">
        <title>Comparative genomics reveals insights into cyanobacterial evolution and habitat adaptation.</title>
        <authorList>
            <person name="Chen M.Y."/>
            <person name="Teng W.K."/>
            <person name="Zhao L."/>
            <person name="Hu C.X."/>
            <person name="Zhou Y.K."/>
            <person name="Han B.P."/>
            <person name="Song L.R."/>
            <person name="Shu W.S."/>
        </authorList>
    </citation>
    <scope>NUCLEOTIDE SEQUENCE [LARGE SCALE GENOMIC DNA]</scope>
    <source>
        <strain evidence="1 2">FACHB-130</strain>
    </source>
</reference>
<organism evidence="1 2">
    <name type="scientific">Nostoc spongiaeforme FACHB-130</name>
    <dbReference type="NCBI Taxonomy" id="1357510"/>
    <lineage>
        <taxon>Bacteria</taxon>
        <taxon>Bacillati</taxon>
        <taxon>Cyanobacteriota</taxon>
        <taxon>Cyanophyceae</taxon>
        <taxon>Nostocales</taxon>
        <taxon>Nostocaceae</taxon>
        <taxon>Nostoc</taxon>
    </lineage>
</organism>
<keyword evidence="2" id="KW-1185">Reference proteome</keyword>
<evidence type="ECO:0000313" key="1">
    <source>
        <dbReference type="EMBL" id="MBD2596034.1"/>
    </source>
</evidence>
<dbReference type="RefSeq" id="WP_190968796.1">
    <property type="nucleotide sequence ID" value="NZ_JACJTB010000022.1"/>
</dbReference>
<sequence length="78" mass="9204">MEDLILSNPLLLEHDSRIKDLEYFEVLALEFGLKPKNDEAWLAEIQAECDFYDTVKGSLPEYRAWIDEIIRQYPLKSD</sequence>
<evidence type="ECO:0000313" key="2">
    <source>
        <dbReference type="Proteomes" id="UP000603457"/>
    </source>
</evidence>
<accession>A0ABR8FXY0</accession>
<dbReference type="EMBL" id="JACJTB010000022">
    <property type="protein sequence ID" value="MBD2596034.1"/>
    <property type="molecule type" value="Genomic_DNA"/>
</dbReference>
<gene>
    <name evidence="1" type="ORF">H6G74_17125</name>
</gene>
<dbReference type="Proteomes" id="UP000603457">
    <property type="component" value="Unassembled WGS sequence"/>
</dbReference>
<name>A0ABR8FXY0_9NOSO</name>
<comment type="caution">
    <text evidence="1">The sequence shown here is derived from an EMBL/GenBank/DDBJ whole genome shotgun (WGS) entry which is preliminary data.</text>
</comment>
<protein>
    <submittedName>
        <fullName evidence="1">Uncharacterized protein</fullName>
    </submittedName>
</protein>
<proteinExistence type="predicted"/>